<evidence type="ECO:0000313" key="3">
    <source>
        <dbReference type="Proteomes" id="UP000054226"/>
    </source>
</evidence>
<evidence type="ECO:0000313" key="2">
    <source>
        <dbReference type="EMBL" id="EME58600.1"/>
    </source>
</evidence>
<organism evidence="2 3">
    <name type="scientific">Amycolatopsis decaplanina DSM 44594</name>
    <dbReference type="NCBI Taxonomy" id="1284240"/>
    <lineage>
        <taxon>Bacteria</taxon>
        <taxon>Bacillati</taxon>
        <taxon>Actinomycetota</taxon>
        <taxon>Actinomycetes</taxon>
        <taxon>Pseudonocardiales</taxon>
        <taxon>Pseudonocardiaceae</taxon>
        <taxon>Amycolatopsis</taxon>
    </lineage>
</organism>
<sequence length="166" mass="18519">MITGLLQTKEYARAVTAATVVPRTEDQVDRQVMLRMKRQERLHSSRPIGLWAVHSEAALRRPVGGNAVMRDQLTHLLEIAELPHVTVQVLPIAAGEHPAMVGPFTVLEFHEESDPDVVYVETPVGGLYMERESEIAGYTCVFGRLKELALSPEKTVHFVGQIIKEL</sequence>
<feature type="domain" description="DUF5753" evidence="1">
    <location>
        <begin position="1"/>
        <end position="159"/>
    </location>
</feature>
<evidence type="ECO:0000259" key="1">
    <source>
        <dbReference type="Pfam" id="PF19054"/>
    </source>
</evidence>
<dbReference type="AlphaFoldDB" id="M2YAJ1"/>
<name>M2YAJ1_9PSEU</name>
<keyword evidence="3" id="KW-1185">Reference proteome</keyword>
<reference evidence="2 3" key="1">
    <citation type="journal article" date="2013" name="Genome Announc.">
        <title>Draft Genome Sequence of Amycolatopsis decaplanina Strain DSM 44594T.</title>
        <authorList>
            <person name="Kaur N."/>
            <person name="Kumar S."/>
            <person name="Bala M."/>
            <person name="Raghava G.P."/>
            <person name="Mayilraj S."/>
        </authorList>
    </citation>
    <scope>NUCLEOTIDE SEQUENCE [LARGE SCALE GENOMIC DNA]</scope>
    <source>
        <strain evidence="2 3">DSM 44594</strain>
    </source>
</reference>
<protein>
    <submittedName>
        <fullName evidence="2">XRE family transcriptional regulator</fullName>
    </submittedName>
</protein>
<dbReference type="EMBL" id="AOHO01000055">
    <property type="protein sequence ID" value="EME58600.1"/>
    <property type="molecule type" value="Genomic_DNA"/>
</dbReference>
<dbReference type="Pfam" id="PF19054">
    <property type="entry name" value="DUF5753"/>
    <property type="match status" value="1"/>
</dbReference>
<accession>M2YAJ1</accession>
<comment type="caution">
    <text evidence="2">The sequence shown here is derived from an EMBL/GenBank/DDBJ whole genome shotgun (WGS) entry which is preliminary data.</text>
</comment>
<dbReference type="InterPro" id="IPR043917">
    <property type="entry name" value="DUF5753"/>
</dbReference>
<proteinExistence type="predicted"/>
<dbReference type="Proteomes" id="UP000054226">
    <property type="component" value="Unassembled WGS sequence"/>
</dbReference>
<gene>
    <name evidence="2" type="ORF">H074_18513</name>
</gene>
<dbReference type="PATRIC" id="fig|1284240.4.peg.3760"/>